<dbReference type="Proteomes" id="UP000034805">
    <property type="component" value="Unassembled WGS sequence"/>
</dbReference>
<dbReference type="GO" id="GO:0046872">
    <property type="term" value="F:metal ion binding"/>
    <property type="evidence" value="ECO:0007669"/>
    <property type="project" value="UniProtKB-KW"/>
</dbReference>
<name>A0A0P7TZW7_SCLFO</name>
<accession>A0A0P7TZW7</accession>
<keyword evidence="3" id="KW-0479">Metal-binding</keyword>
<reference evidence="5 6" key="1">
    <citation type="submission" date="2015-08" db="EMBL/GenBank/DDBJ databases">
        <title>The genome of the Asian arowana (Scleropages formosus).</title>
        <authorList>
            <person name="Tan M.H."/>
            <person name="Gan H.M."/>
            <person name="Croft L.J."/>
            <person name="Austin C.M."/>
        </authorList>
    </citation>
    <scope>NUCLEOTIDE SEQUENCE [LARGE SCALE GENOMIC DNA]</scope>
    <source>
        <strain evidence="5">Aro1</strain>
    </source>
</reference>
<dbReference type="GO" id="GO:0008191">
    <property type="term" value="F:metalloendopeptidase inhibitor activity"/>
    <property type="evidence" value="ECO:0007669"/>
    <property type="project" value="InterPro"/>
</dbReference>
<evidence type="ECO:0000256" key="1">
    <source>
        <dbReference type="ARBA" id="ARBA00004613"/>
    </source>
</evidence>
<proteinExistence type="predicted"/>
<dbReference type="InterPro" id="IPR030490">
    <property type="entry name" value="TIMP_CS"/>
</dbReference>
<dbReference type="InterPro" id="IPR001820">
    <property type="entry name" value="TIMP"/>
</dbReference>
<evidence type="ECO:0000256" key="2">
    <source>
        <dbReference type="ARBA" id="ARBA00022525"/>
    </source>
</evidence>
<comment type="caution">
    <text evidence="5">The sequence shown here is derived from an EMBL/GenBank/DDBJ whole genome shotgun (WGS) entry which is preliminary data.</text>
</comment>
<dbReference type="AlphaFoldDB" id="A0A0P7TZW7"/>
<feature type="chain" id="PRO_5006143123" evidence="4">
    <location>
        <begin position="29"/>
        <end position="89"/>
    </location>
</feature>
<evidence type="ECO:0000256" key="3">
    <source>
        <dbReference type="PIRSR" id="PIRSR601820-1"/>
    </source>
</evidence>
<evidence type="ECO:0000313" key="6">
    <source>
        <dbReference type="Proteomes" id="UP000034805"/>
    </source>
</evidence>
<dbReference type="PROSITE" id="PS00288">
    <property type="entry name" value="TIMP"/>
    <property type="match status" value="1"/>
</dbReference>
<protein>
    <submittedName>
        <fullName evidence="5">Uncharacterized protein</fullName>
    </submittedName>
</protein>
<dbReference type="SUPFAM" id="SSF50242">
    <property type="entry name" value="TIMP-like"/>
    <property type="match status" value="1"/>
</dbReference>
<sequence length="89" mass="9771">MTMSARSLSRTLVSMLAFTMQLQQLADACSCAPYHPQDAFCNSDIAPERLELLPSSHEADRHPSNPCTQTVGPCLNCSQSQMEPQCEIV</sequence>
<keyword evidence="4" id="KW-0732">Signal</keyword>
<keyword evidence="2" id="KW-0964">Secreted</keyword>
<feature type="binding site" evidence="3">
    <location>
        <position position="29"/>
    </location>
    <ligand>
        <name>Zn(2+)</name>
        <dbReference type="ChEBI" id="CHEBI:29105"/>
        <note>ligand shared with metalloproteinase partner</note>
    </ligand>
</feature>
<feature type="signal peptide" evidence="4">
    <location>
        <begin position="1"/>
        <end position="28"/>
    </location>
</feature>
<evidence type="ECO:0000313" key="5">
    <source>
        <dbReference type="EMBL" id="KPP67206.1"/>
    </source>
</evidence>
<evidence type="ECO:0000256" key="4">
    <source>
        <dbReference type="SAM" id="SignalP"/>
    </source>
</evidence>
<keyword evidence="3" id="KW-0862">Zinc</keyword>
<dbReference type="InterPro" id="IPR008993">
    <property type="entry name" value="TIMP-like_OB-fold"/>
</dbReference>
<organism evidence="5 6">
    <name type="scientific">Scleropages formosus</name>
    <name type="common">Asian bonytongue</name>
    <name type="synonym">Osteoglossum formosum</name>
    <dbReference type="NCBI Taxonomy" id="113540"/>
    <lineage>
        <taxon>Eukaryota</taxon>
        <taxon>Metazoa</taxon>
        <taxon>Chordata</taxon>
        <taxon>Craniata</taxon>
        <taxon>Vertebrata</taxon>
        <taxon>Euteleostomi</taxon>
        <taxon>Actinopterygii</taxon>
        <taxon>Neopterygii</taxon>
        <taxon>Teleostei</taxon>
        <taxon>Osteoglossocephala</taxon>
        <taxon>Osteoglossomorpha</taxon>
        <taxon>Osteoglossiformes</taxon>
        <taxon>Osteoglossidae</taxon>
        <taxon>Scleropages</taxon>
    </lineage>
</organism>
<comment type="subcellular location">
    <subcellularLocation>
        <location evidence="1">Secreted</location>
    </subcellularLocation>
</comment>
<dbReference type="EMBL" id="JARO02005178">
    <property type="protein sequence ID" value="KPP67206.1"/>
    <property type="molecule type" value="Genomic_DNA"/>
</dbReference>
<gene>
    <name evidence="5" type="ORF">Z043_114226</name>
</gene>
<dbReference type="Pfam" id="PF00965">
    <property type="entry name" value="TIMP"/>
    <property type="match status" value="1"/>
</dbReference>
<dbReference type="GO" id="GO:0005576">
    <property type="term" value="C:extracellular region"/>
    <property type="evidence" value="ECO:0007669"/>
    <property type="project" value="UniProtKB-SubCell"/>
</dbReference>